<dbReference type="Pfam" id="PF13683">
    <property type="entry name" value="rve_3"/>
    <property type="match status" value="1"/>
</dbReference>
<protein>
    <submittedName>
        <fullName evidence="2">Transposase</fullName>
    </submittedName>
</protein>
<dbReference type="InterPro" id="IPR036397">
    <property type="entry name" value="RNaseH_sf"/>
</dbReference>
<evidence type="ECO:0000313" key="3">
    <source>
        <dbReference type="Proteomes" id="UP000325606"/>
    </source>
</evidence>
<dbReference type="Proteomes" id="UP000325606">
    <property type="component" value="Chromosome"/>
</dbReference>
<reference evidence="2 3" key="1">
    <citation type="submission" date="2019-09" db="EMBL/GenBank/DDBJ databases">
        <title>Nitrincola iocasae sp. nov., a bacterium isolated from the sediment collected at a cold seep field in South China Sea.</title>
        <authorList>
            <person name="Zhang H."/>
            <person name="Wang H."/>
            <person name="Li C."/>
        </authorList>
    </citation>
    <scope>NUCLEOTIDE SEQUENCE [LARGE SCALE GENOMIC DNA]</scope>
    <source>
        <strain evidence="2 3">KXZD1103</strain>
    </source>
</reference>
<dbReference type="RefSeq" id="WP_151058953.1">
    <property type="nucleotide sequence ID" value="NZ_CP044222.1"/>
</dbReference>
<organism evidence="2 3">
    <name type="scientific">Nitrincola iocasae</name>
    <dbReference type="NCBI Taxonomy" id="2614693"/>
    <lineage>
        <taxon>Bacteria</taxon>
        <taxon>Pseudomonadati</taxon>
        <taxon>Pseudomonadota</taxon>
        <taxon>Gammaproteobacteria</taxon>
        <taxon>Oceanospirillales</taxon>
        <taxon>Oceanospirillaceae</taxon>
        <taxon>Nitrincola</taxon>
    </lineage>
</organism>
<name>A0A5J6LIF6_9GAMM</name>
<dbReference type="AlphaFoldDB" id="A0A5J6LIF6"/>
<gene>
    <name evidence="2" type="ORF">F5I99_04040</name>
</gene>
<dbReference type="EMBL" id="CP044222">
    <property type="protein sequence ID" value="QEW08490.1"/>
    <property type="molecule type" value="Genomic_DNA"/>
</dbReference>
<keyword evidence="3" id="KW-1185">Reference proteome</keyword>
<evidence type="ECO:0000259" key="1">
    <source>
        <dbReference type="PROSITE" id="PS50994"/>
    </source>
</evidence>
<evidence type="ECO:0000313" key="2">
    <source>
        <dbReference type="EMBL" id="QEW08490.1"/>
    </source>
</evidence>
<dbReference type="InterPro" id="IPR001584">
    <property type="entry name" value="Integrase_cat-core"/>
</dbReference>
<dbReference type="KEGG" id="nik:F5I99_04040"/>
<sequence length="97" mass="11305">MRHQTTEKHCPWQNGRIERFFGTFKTHIRQILIEDATQLGKQVPTFFGWNIQIRLHQSLGGRTPAEVWLGLEPPKASSWFYVSLWHGALRGFYAPPT</sequence>
<dbReference type="InterPro" id="IPR012337">
    <property type="entry name" value="RNaseH-like_sf"/>
</dbReference>
<dbReference type="GO" id="GO:0015074">
    <property type="term" value="P:DNA integration"/>
    <property type="evidence" value="ECO:0007669"/>
    <property type="project" value="InterPro"/>
</dbReference>
<accession>A0A5J6LIF6</accession>
<dbReference type="GO" id="GO:0003676">
    <property type="term" value="F:nucleic acid binding"/>
    <property type="evidence" value="ECO:0007669"/>
    <property type="project" value="InterPro"/>
</dbReference>
<dbReference type="Gene3D" id="3.30.420.10">
    <property type="entry name" value="Ribonuclease H-like superfamily/Ribonuclease H"/>
    <property type="match status" value="1"/>
</dbReference>
<feature type="domain" description="Integrase catalytic" evidence="1">
    <location>
        <begin position="1"/>
        <end position="72"/>
    </location>
</feature>
<proteinExistence type="predicted"/>
<dbReference type="PROSITE" id="PS50994">
    <property type="entry name" value="INTEGRASE"/>
    <property type="match status" value="1"/>
</dbReference>
<dbReference type="SUPFAM" id="SSF53098">
    <property type="entry name" value="Ribonuclease H-like"/>
    <property type="match status" value="1"/>
</dbReference>